<protein>
    <submittedName>
        <fullName evidence="11">TRAP-type mannitol/chloroaromatic compound transport system, small permease component</fullName>
    </submittedName>
</protein>
<name>K7RI12_THEOS</name>
<dbReference type="Proteomes" id="UP000000211">
    <property type="component" value="Chromosome"/>
</dbReference>
<dbReference type="PATRIC" id="fig|751945.3.peg.997"/>
<organism evidence="11 12">
    <name type="scientific">Thermus oshimai JL-2</name>
    <dbReference type="NCBI Taxonomy" id="751945"/>
    <lineage>
        <taxon>Bacteria</taxon>
        <taxon>Thermotogati</taxon>
        <taxon>Deinococcota</taxon>
        <taxon>Deinococci</taxon>
        <taxon>Thermales</taxon>
        <taxon>Thermaceae</taxon>
        <taxon>Thermus</taxon>
    </lineage>
</organism>
<dbReference type="PANTHER" id="PTHR35011:SF4">
    <property type="entry name" value="SLL1102 PROTEIN"/>
    <property type="match status" value="1"/>
</dbReference>
<evidence type="ECO:0000313" key="11">
    <source>
        <dbReference type="EMBL" id="AFV76057.1"/>
    </source>
</evidence>
<feature type="transmembrane region" description="Helical" evidence="9">
    <location>
        <begin position="134"/>
        <end position="157"/>
    </location>
</feature>
<evidence type="ECO:0000256" key="5">
    <source>
        <dbReference type="ARBA" id="ARBA00022692"/>
    </source>
</evidence>
<comment type="subcellular location">
    <subcellularLocation>
        <location evidence="1">Cell inner membrane</location>
        <topology evidence="1">Multi-pass membrane protein</topology>
    </subcellularLocation>
</comment>
<keyword evidence="7 9" id="KW-0472">Membrane</keyword>
<keyword evidence="12" id="KW-1185">Reference proteome</keyword>
<keyword evidence="6 9" id="KW-1133">Transmembrane helix</keyword>
<evidence type="ECO:0000256" key="8">
    <source>
        <dbReference type="ARBA" id="ARBA00038436"/>
    </source>
</evidence>
<evidence type="ECO:0000256" key="9">
    <source>
        <dbReference type="SAM" id="Phobius"/>
    </source>
</evidence>
<keyword evidence="3" id="KW-1003">Cell membrane</keyword>
<evidence type="ECO:0000256" key="6">
    <source>
        <dbReference type="ARBA" id="ARBA00022989"/>
    </source>
</evidence>
<keyword evidence="2" id="KW-0813">Transport</keyword>
<dbReference type="KEGG" id="tos:Theos_1004"/>
<reference evidence="11 12" key="1">
    <citation type="journal article" date="2013" name="Genome Announc.">
        <title>Whole Genome Sequencing of Thermus oshimai JL-2 and Thermus thermophilus JL-18, Incomplete Denitrifiers from the United States Great Basin.</title>
        <authorList>
            <person name="Murugapiran S.K."/>
            <person name="Huntemann M."/>
            <person name="Wei C.L."/>
            <person name="Han J."/>
            <person name="Detter J.C."/>
            <person name="Han C.S."/>
            <person name="Erkkila T.H."/>
            <person name="Teshima H."/>
            <person name="Chen A."/>
            <person name="Kyrpides N."/>
            <person name="Mavrommatis K."/>
            <person name="Markowitz V."/>
            <person name="Szeto E."/>
            <person name="Ivanova N."/>
            <person name="Pagani I."/>
            <person name="Lam J."/>
            <person name="McDonald A.I."/>
            <person name="Dodsworth J.A."/>
            <person name="Pati A."/>
            <person name="Goodwin L."/>
            <person name="Peters L."/>
            <person name="Pitluck S."/>
            <person name="Woyke T."/>
            <person name="Hedlund B.P."/>
        </authorList>
    </citation>
    <scope>NUCLEOTIDE SEQUENCE</scope>
    <source>
        <strain evidence="11 12">JL-2</strain>
    </source>
</reference>
<sequence>MGPLERFLGLVDALSLWSGRLASWLTLGAVLLLTLEVVRRYFFNSPTLWAHEVTTLMFGLLYVLTGAYAHREKAHVGVDVFYARLSPRGQALINLLGFAFLTLFAGSLTVYGWQFFLASWQNKEFSLANASLPIYPFKLAIPLGAFLLWLQGFAQFLQDLQRLIRGGKDAH</sequence>
<keyword evidence="5 9" id="KW-0812">Transmembrane</keyword>
<dbReference type="PANTHER" id="PTHR35011">
    <property type="entry name" value="2,3-DIKETO-L-GULONATE TRAP TRANSPORTER SMALL PERMEASE PROTEIN YIAM"/>
    <property type="match status" value="1"/>
</dbReference>
<dbReference type="STRING" id="751945.Theos_1004"/>
<dbReference type="GO" id="GO:0005886">
    <property type="term" value="C:plasma membrane"/>
    <property type="evidence" value="ECO:0007669"/>
    <property type="project" value="UniProtKB-SubCell"/>
</dbReference>
<proteinExistence type="inferred from homology"/>
<gene>
    <name evidence="11" type="ORF">Theos_1004</name>
</gene>
<dbReference type="Pfam" id="PF04290">
    <property type="entry name" value="DctQ"/>
    <property type="match status" value="1"/>
</dbReference>
<evidence type="ECO:0000256" key="1">
    <source>
        <dbReference type="ARBA" id="ARBA00004429"/>
    </source>
</evidence>
<keyword evidence="4" id="KW-0997">Cell inner membrane</keyword>
<dbReference type="OrthoDB" id="63744at2"/>
<feature type="transmembrane region" description="Helical" evidence="9">
    <location>
        <begin position="21"/>
        <end position="42"/>
    </location>
</feature>
<accession>K7RI12</accession>
<dbReference type="InterPro" id="IPR007387">
    <property type="entry name" value="TRAP_DctQ"/>
</dbReference>
<dbReference type="AlphaFoldDB" id="K7RI12"/>
<dbReference type="EMBL" id="CP003249">
    <property type="protein sequence ID" value="AFV76057.1"/>
    <property type="molecule type" value="Genomic_DNA"/>
</dbReference>
<dbReference type="eggNOG" id="COG4665">
    <property type="taxonomic scope" value="Bacteria"/>
</dbReference>
<feature type="transmembrane region" description="Helical" evidence="9">
    <location>
        <begin position="48"/>
        <end position="70"/>
    </location>
</feature>
<dbReference type="HOGENOM" id="CLU_086356_2_1_0"/>
<evidence type="ECO:0000259" key="10">
    <source>
        <dbReference type="Pfam" id="PF04290"/>
    </source>
</evidence>
<feature type="domain" description="Tripartite ATP-independent periplasmic transporters DctQ component" evidence="10">
    <location>
        <begin position="30"/>
        <end position="161"/>
    </location>
</feature>
<comment type="similarity">
    <text evidence="8">Belongs to the TRAP transporter small permease family.</text>
</comment>
<dbReference type="InterPro" id="IPR055348">
    <property type="entry name" value="DctQ"/>
</dbReference>
<evidence type="ECO:0000256" key="3">
    <source>
        <dbReference type="ARBA" id="ARBA00022475"/>
    </source>
</evidence>
<feature type="transmembrane region" description="Helical" evidence="9">
    <location>
        <begin position="91"/>
        <end position="114"/>
    </location>
</feature>
<evidence type="ECO:0000256" key="2">
    <source>
        <dbReference type="ARBA" id="ARBA00022448"/>
    </source>
</evidence>
<evidence type="ECO:0000256" key="7">
    <source>
        <dbReference type="ARBA" id="ARBA00023136"/>
    </source>
</evidence>
<evidence type="ECO:0000313" key="12">
    <source>
        <dbReference type="Proteomes" id="UP000000211"/>
    </source>
</evidence>
<dbReference type="RefSeq" id="WP_016329248.1">
    <property type="nucleotide sequence ID" value="NC_019386.1"/>
</dbReference>
<evidence type="ECO:0000256" key="4">
    <source>
        <dbReference type="ARBA" id="ARBA00022519"/>
    </source>
</evidence>